<proteinExistence type="predicted"/>
<dbReference type="EMBL" id="RYZI01000272">
    <property type="protein sequence ID" value="RWA07237.1"/>
    <property type="molecule type" value="Genomic_DNA"/>
</dbReference>
<evidence type="ECO:0008006" key="4">
    <source>
        <dbReference type="Google" id="ProtNLM"/>
    </source>
</evidence>
<gene>
    <name evidence="2" type="ORF">EKO27_g7859</name>
</gene>
<dbReference type="InterPro" id="IPR039470">
    <property type="entry name" value="Nuc_deoxyri_tr2"/>
</dbReference>
<sequence length="170" mass="19360">MPISTPLAERGISTSRCQTIRAPSREPSRGVKTVFLAGTTMSTDDGDWREHLGELLADQPLTLYNPLRPDWDSTWREDISFEPYREQVEWELDRQETADMVVVYFHPASKAPISLLEFGLCARTGKATVVCPEGYWKRGNVQIVCRRYGIEMVDDVHALKETIVRSCLEV</sequence>
<reference evidence="2 3" key="1">
    <citation type="submission" date="2018-12" db="EMBL/GenBank/DDBJ databases">
        <title>Draft genome sequence of Xylaria grammica IHI A82.</title>
        <authorList>
            <person name="Buettner E."/>
            <person name="Kellner H."/>
        </authorList>
    </citation>
    <scope>NUCLEOTIDE SEQUENCE [LARGE SCALE GENOMIC DNA]</scope>
    <source>
        <strain evidence="2 3">IHI A82</strain>
    </source>
</reference>
<organism evidence="2 3">
    <name type="scientific">Xylaria grammica</name>
    <dbReference type="NCBI Taxonomy" id="363999"/>
    <lineage>
        <taxon>Eukaryota</taxon>
        <taxon>Fungi</taxon>
        <taxon>Dikarya</taxon>
        <taxon>Ascomycota</taxon>
        <taxon>Pezizomycotina</taxon>
        <taxon>Sordariomycetes</taxon>
        <taxon>Xylariomycetidae</taxon>
        <taxon>Xylariales</taxon>
        <taxon>Xylariaceae</taxon>
        <taxon>Xylaria</taxon>
    </lineage>
</organism>
<dbReference type="Proteomes" id="UP000286045">
    <property type="component" value="Unassembled WGS sequence"/>
</dbReference>
<feature type="region of interest" description="Disordered" evidence="1">
    <location>
        <begin position="1"/>
        <end position="28"/>
    </location>
</feature>
<evidence type="ECO:0000256" key="1">
    <source>
        <dbReference type="SAM" id="MobiDB-lite"/>
    </source>
</evidence>
<evidence type="ECO:0000313" key="3">
    <source>
        <dbReference type="Proteomes" id="UP000286045"/>
    </source>
</evidence>
<evidence type="ECO:0000313" key="2">
    <source>
        <dbReference type="EMBL" id="RWA07237.1"/>
    </source>
</evidence>
<dbReference type="Gene3D" id="3.40.50.450">
    <property type="match status" value="1"/>
</dbReference>
<dbReference type="Pfam" id="PF15891">
    <property type="entry name" value="Nuc_deoxyri_tr2"/>
    <property type="match status" value="1"/>
</dbReference>
<comment type="caution">
    <text evidence="2">The sequence shown here is derived from an EMBL/GenBank/DDBJ whole genome shotgun (WGS) entry which is preliminary data.</text>
</comment>
<name>A0A439CYW9_9PEZI</name>
<protein>
    <recommendedName>
        <fullName evidence="4">Nucleoside 2-deoxyribosyltransferase like</fullName>
    </recommendedName>
</protein>
<dbReference type="AlphaFoldDB" id="A0A439CYW9"/>
<accession>A0A439CYW9</accession>
<keyword evidence="3" id="KW-1185">Reference proteome</keyword>